<dbReference type="PROSITE" id="PS51332">
    <property type="entry name" value="B12_BINDING"/>
    <property type="match status" value="1"/>
</dbReference>
<comment type="similarity">
    <text evidence="1">Belongs to the methylamine corrinoid protein family.</text>
</comment>
<protein>
    <submittedName>
        <fullName evidence="6">Cobalamin-dependent protein</fullName>
    </submittedName>
</protein>
<dbReference type="RefSeq" id="WP_250860353.1">
    <property type="nucleotide sequence ID" value="NZ_JAGSOJ010000003.1"/>
</dbReference>
<dbReference type="Pfam" id="PF02607">
    <property type="entry name" value="B12-binding_2"/>
    <property type="match status" value="1"/>
</dbReference>
<dbReference type="GO" id="GO:0046872">
    <property type="term" value="F:metal ion binding"/>
    <property type="evidence" value="ECO:0007669"/>
    <property type="project" value="UniProtKB-KW"/>
</dbReference>
<dbReference type="Gene3D" id="1.10.1240.10">
    <property type="entry name" value="Methionine synthase domain"/>
    <property type="match status" value="1"/>
</dbReference>
<dbReference type="FunFam" id="3.40.50.280:FF:000003">
    <property type="entry name" value="Dimethylamine methyltransferase corrinoid protein"/>
    <property type="match status" value="1"/>
</dbReference>
<dbReference type="GO" id="GO:0046653">
    <property type="term" value="P:tetrahydrofolate metabolic process"/>
    <property type="evidence" value="ECO:0007669"/>
    <property type="project" value="TreeGrafter"/>
</dbReference>
<dbReference type="GO" id="GO:0050667">
    <property type="term" value="P:homocysteine metabolic process"/>
    <property type="evidence" value="ECO:0007669"/>
    <property type="project" value="TreeGrafter"/>
</dbReference>
<reference evidence="6" key="1">
    <citation type="journal article" date="2021" name="mSystems">
        <title>Bacteria and Archaea Synergistically Convert Glycine Betaine to Biogenic Methane in the Formosa Cold Seep of the South China Sea.</title>
        <authorList>
            <person name="Li L."/>
            <person name="Zhang W."/>
            <person name="Zhang S."/>
            <person name="Song L."/>
            <person name="Sun Q."/>
            <person name="Zhang H."/>
            <person name="Xiang H."/>
            <person name="Dong X."/>
        </authorList>
    </citation>
    <scope>NUCLEOTIDE SEQUENCE</scope>
    <source>
        <strain evidence="6">ZWT</strain>
    </source>
</reference>
<keyword evidence="3" id="KW-0170">Cobalt</keyword>
<dbReference type="InterPro" id="IPR006158">
    <property type="entry name" value="Cobalamin-bd"/>
</dbReference>
<dbReference type="Gene3D" id="3.40.50.280">
    <property type="entry name" value="Cobalamin-binding domain"/>
    <property type="match status" value="1"/>
</dbReference>
<dbReference type="GO" id="GO:0031419">
    <property type="term" value="F:cobalamin binding"/>
    <property type="evidence" value="ECO:0007669"/>
    <property type="project" value="InterPro"/>
</dbReference>
<gene>
    <name evidence="6" type="ORF">KDK92_16045</name>
</gene>
<dbReference type="AlphaFoldDB" id="A0A9J6P3K5"/>
<organism evidence="6 7">
    <name type="scientific">Oceanirhabdus seepicola</name>
    <dbReference type="NCBI Taxonomy" id="2828781"/>
    <lineage>
        <taxon>Bacteria</taxon>
        <taxon>Bacillati</taxon>
        <taxon>Bacillota</taxon>
        <taxon>Clostridia</taxon>
        <taxon>Eubacteriales</taxon>
        <taxon>Clostridiaceae</taxon>
        <taxon>Oceanirhabdus</taxon>
    </lineage>
</organism>
<dbReference type="Pfam" id="PF02310">
    <property type="entry name" value="B12-binding"/>
    <property type="match status" value="1"/>
</dbReference>
<proteinExistence type="inferred from homology"/>
<dbReference type="SUPFAM" id="SSF47644">
    <property type="entry name" value="Methionine synthase domain"/>
    <property type="match status" value="1"/>
</dbReference>
<name>A0A9J6P3K5_9CLOT</name>
<dbReference type="EMBL" id="JAGSOJ010000003">
    <property type="protein sequence ID" value="MCM1991247.1"/>
    <property type="molecule type" value="Genomic_DNA"/>
</dbReference>
<evidence type="ECO:0000256" key="2">
    <source>
        <dbReference type="ARBA" id="ARBA00022723"/>
    </source>
</evidence>
<dbReference type="InterPro" id="IPR036724">
    <property type="entry name" value="Cobalamin-bd_sf"/>
</dbReference>
<keyword evidence="7" id="KW-1185">Reference proteome</keyword>
<dbReference type="InterPro" id="IPR050554">
    <property type="entry name" value="Met_Synthase/Corrinoid"/>
</dbReference>
<dbReference type="PANTHER" id="PTHR45833">
    <property type="entry name" value="METHIONINE SYNTHASE"/>
    <property type="match status" value="1"/>
</dbReference>
<dbReference type="Proteomes" id="UP001056429">
    <property type="component" value="Unassembled WGS sequence"/>
</dbReference>
<sequence length="213" mass="23871">MKRILNEIAMCIVEMDEIRIEECVKEAIEENIPVEDIYMNGLNEGMKRVVQLYEEGKYYVPETIVCADTLYKGINVLKQSTTVEIKKKGKVLIAVVKGDTHDIGKNIVAIMLEAAGYEVIDLGYNVELDFIIEKAIEEKVDIIALSSMMTTTMKGMKPLIKKIKNRKLEKRPLVIIGGAPVSKRYADEINADGYSENAPEAVSLVNKLLSEVM</sequence>
<evidence type="ECO:0000256" key="1">
    <source>
        <dbReference type="ARBA" id="ARBA00010854"/>
    </source>
</evidence>
<dbReference type="GO" id="GO:0005829">
    <property type="term" value="C:cytosol"/>
    <property type="evidence" value="ECO:0007669"/>
    <property type="project" value="TreeGrafter"/>
</dbReference>
<dbReference type="GO" id="GO:0008705">
    <property type="term" value="F:methionine synthase activity"/>
    <property type="evidence" value="ECO:0007669"/>
    <property type="project" value="TreeGrafter"/>
</dbReference>
<feature type="domain" description="B12-binding" evidence="4">
    <location>
        <begin position="88"/>
        <end position="213"/>
    </location>
</feature>
<accession>A0A9J6P3K5</accession>
<dbReference type="SUPFAM" id="SSF52242">
    <property type="entry name" value="Cobalamin (vitamin B12)-binding domain"/>
    <property type="match status" value="1"/>
</dbReference>
<dbReference type="InterPro" id="IPR036594">
    <property type="entry name" value="Meth_synthase_dom"/>
</dbReference>
<keyword evidence="2" id="KW-0479">Metal-binding</keyword>
<dbReference type="PANTHER" id="PTHR45833:SF1">
    <property type="entry name" value="METHIONINE SYNTHASE"/>
    <property type="match status" value="1"/>
</dbReference>
<reference evidence="6" key="2">
    <citation type="submission" date="2021-04" db="EMBL/GenBank/DDBJ databases">
        <authorList>
            <person name="Dong X."/>
        </authorList>
    </citation>
    <scope>NUCLEOTIDE SEQUENCE</scope>
    <source>
        <strain evidence="6">ZWT</strain>
    </source>
</reference>
<evidence type="ECO:0000256" key="3">
    <source>
        <dbReference type="ARBA" id="ARBA00023285"/>
    </source>
</evidence>
<dbReference type="PROSITE" id="PS51337">
    <property type="entry name" value="B12_BINDING_NTER"/>
    <property type="match status" value="1"/>
</dbReference>
<evidence type="ECO:0000313" key="6">
    <source>
        <dbReference type="EMBL" id="MCM1991247.1"/>
    </source>
</evidence>
<evidence type="ECO:0000313" key="7">
    <source>
        <dbReference type="Proteomes" id="UP001056429"/>
    </source>
</evidence>
<evidence type="ECO:0000259" key="4">
    <source>
        <dbReference type="PROSITE" id="PS51332"/>
    </source>
</evidence>
<feature type="domain" description="B12-binding N-terminal" evidence="5">
    <location>
        <begin position="1"/>
        <end position="89"/>
    </location>
</feature>
<comment type="caution">
    <text evidence="6">The sequence shown here is derived from an EMBL/GenBank/DDBJ whole genome shotgun (WGS) entry which is preliminary data.</text>
</comment>
<dbReference type="SMART" id="SM01018">
    <property type="entry name" value="B12-binding_2"/>
    <property type="match status" value="1"/>
</dbReference>
<dbReference type="InterPro" id="IPR003759">
    <property type="entry name" value="Cbl-bd_cap"/>
</dbReference>
<evidence type="ECO:0000259" key="5">
    <source>
        <dbReference type="PROSITE" id="PS51337"/>
    </source>
</evidence>